<evidence type="ECO:0000259" key="1">
    <source>
        <dbReference type="Pfam" id="PF01966"/>
    </source>
</evidence>
<dbReference type="SUPFAM" id="SSF109604">
    <property type="entry name" value="HD-domain/PDEase-like"/>
    <property type="match status" value="1"/>
</dbReference>
<feature type="domain" description="HD" evidence="1">
    <location>
        <begin position="39"/>
        <end position="119"/>
    </location>
</feature>
<dbReference type="CDD" id="cd00077">
    <property type="entry name" value="HDc"/>
    <property type="match status" value="1"/>
</dbReference>
<evidence type="ECO:0000313" key="3">
    <source>
        <dbReference type="Proteomes" id="UP000308271"/>
    </source>
</evidence>
<organism evidence="2 3">
    <name type="scientific">Chlorobaculum thiosulfatiphilum</name>
    <name type="common">Chlorobium limicola f.sp. thiosulfatophilum</name>
    <dbReference type="NCBI Taxonomy" id="115852"/>
    <lineage>
        <taxon>Bacteria</taxon>
        <taxon>Pseudomonadati</taxon>
        <taxon>Chlorobiota</taxon>
        <taxon>Chlorobiia</taxon>
        <taxon>Chlorobiales</taxon>
        <taxon>Chlorobiaceae</taxon>
        <taxon>Chlorobaculum</taxon>
    </lineage>
</organism>
<keyword evidence="3" id="KW-1185">Reference proteome</keyword>
<protein>
    <submittedName>
        <fullName evidence="2">HD domain-containing protein</fullName>
    </submittedName>
</protein>
<dbReference type="Gene3D" id="1.10.3210.10">
    <property type="entry name" value="Hypothetical protein af1432"/>
    <property type="match status" value="1"/>
</dbReference>
<reference evidence="2 3" key="1">
    <citation type="submission" date="2019-05" db="EMBL/GenBank/DDBJ databases">
        <title>Draft Whole-Genome sequence of the green sulfur bacterium Chlorobaculum thiosulfatiphilum DSM 249.</title>
        <authorList>
            <person name="Meyer T.E."/>
            <person name="Kyndt J.A."/>
        </authorList>
    </citation>
    <scope>NUCLEOTIDE SEQUENCE [LARGE SCALE GENOMIC DNA]</scope>
    <source>
        <strain evidence="2 3">DSM 249</strain>
    </source>
</reference>
<gene>
    <name evidence="2" type="ORF">FGF66_07310</name>
</gene>
<sequence>MKKRRSTMMQVKPEQVSMVDALVDPWLRVIGRDFAGYRNHCRRVFIFACELAEAEGESRQKFAIAAAYHDLGIWADKTFDYLEPSKRLARAYLDSTGKAEWADEIAAMIDNHHKVTPWSCKPDWLVEPFRQADWLDVSLGARNFGLPRRFILEIQRRYPNAGFHLTLARLTFKRMKKHPKDPLPMMRW</sequence>
<dbReference type="InterPro" id="IPR006674">
    <property type="entry name" value="HD_domain"/>
</dbReference>
<dbReference type="OrthoDB" id="459260at2"/>
<dbReference type="AlphaFoldDB" id="A0A5C4S5K0"/>
<proteinExistence type="predicted"/>
<name>A0A5C4S5K0_CHLTI</name>
<comment type="caution">
    <text evidence="2">The sequence shown here is derived from an EMBL/GenBank/DDBJ whole genome shotgun (WGS) entry which is preliminary data.</text>
</comment>
<dbReference type="EMBL" id="VDCH01000013">
    <property type="protein sequence ID" value="TNJ38783.1"/>
    <property type="molecule type" value="Genomic_DNA"/>
</dbReference>
<evidence type="ECO:0000313" key="2">
    <source>
        <dbReference type="EMBL" id="TNJ38783.1"/>
    </source>
</evidence>
<dbReference type="InterPro" id="IPR003607">
    <property type="entry name" value="HD/PDEase_dom"/>
</dbReference>
<accession>A0A5C4S5K0</accession>
<dbReference type="Pfam" id="PF01966">
    <property type="entry name" value="HD"/>
    <property type="match status" value="1"/>
</dbReference>
<dbReference type="Proteomes" id="UP000308271">
    <property type="component" value="Unassembled WGS sequence"/>
</dbReference>